<evidence type="ECO:0000256" key="1">
    <source>
        <dbReference type="SAM" id="MobiDB-lite"/>
    </source>
</evidence>
<keyword evidence="4" id="KW-1185">Reference proteome</keyword>
<sequence>MTFEASPESVPGKVLPKDESAKEVKQAPGASWKADETHHLPKNRLSIVFLALTLTVFLTIVATALPTIVSQLGGGREYSWVGRSVCFYSHVLLRN</sequence>
<reference evidence="3" key="1">
    <citation type="submission" date="2023-03" db="EMBL/GenBank/DDBJ databases">
        <title>Massive genome expansion in bonnet fungi (Mycena s.s.) driven by repeated elements and novel gene families across ecological guilds.</title>
        <authorList>
            <consortium name="Lawrence Berkeley National Laboratory"/>
            <person name="Harder C.B."/>
            <person name="Miyauchi S."/>
            <person name="Viragh M."/>
            <person name="Kuo A."/>
            <person name="Thoen E."/>
            <person name="Andreopoulos B."/>
            <person name="Lu D."/>
            <person name="Skrede I."/>
            <person name="Drula E."/>
            <person name="Henrissat B."/>
            <person name="Morin E."/>
            <person name="Kohler A."/>
            <person name="Barry K."/>
            <person name="LaButti K."/>
            <person name="Morin E."/>
            <person name="Salamov A."/>
            <person name="Lipzen A."/>
            <person name="Mereny Z."/>
            <person name="Hegedus B."/>
            <person name="Baldrian P."/>
            <person name="Stursova M."/>
            <person name="Weitz H."/>
            <person name="Taylor A."/>
            <person name="Grigoriev I.V."/>
            <person name="Nagy L.G."/>
            <person name="Martin F."/>
            <person name="Kauserud H."/>
        </authorList>
    </citation>
    <scope>NUCLEOTIDE SEQUENCE</scope>
    <source>
        <strain evidence="3">9144</strain>
    </source>
</reference>
<organism evidence="3 4">
    <name type="scientific">Mycena pura</name>
    <dbReference type="NCBI Taxonomy" id="153505"/>
    <lineage>
        <taxon>Eukaryota</taxon>
        <taxon>Fungi</taxon>
        <taxon>Dikarya</taxon>
        <taxon>Basidiomycota</taxon>
        <taxon>Agaricomycotina</taxon>
        <taxon>Agaricomycetes</taxon>
        <taxon>Agaricomycetidae</taxon>
        <taxon>Agaricales</taxon>
        <taxon>Marasmiineae</taxon>
        <taxon>Mycenaceae</taxon>
        <taxon>Mycena</taxon>
    </lineage>
</organism>
<accession>A0AAD6VPW6</accession>
<evidence type="ECO:0000313" key="4">
    <source>
        <dbReference type="Proteomes" id="UP001219525"/>
    </source>
</evidence>
<feature type="region of interest" description="Disordered" evidence="1">
    <location>
        <begin position="1"/>
        <end position="35"/>
    </location>
</feature>
<name>A0AAD6VPW6_9AGAR</name>
<comment type="caution">
    <text evidence="3">The sequence shown here is derived from an EMBL/GenBank/DDBJ whole genome shotgun (WGS) entry which is preliminary data.</text>
</comment>
<dbReference type="Proteomes" id="UP001219525">
    <property type="component" value="Unassembled WGS sequence"/>
</dbReference>
<keyword evidence="2" id="KW-0812">Transmembrane</keyword>
<protein>
    <submittedName>
        <fullName evidence="3">Uncharacterized protein</fullName>
    </submittedName>
</protein>
<feature type="compositionally biased region" description="Basic and acidic residues" evidence="1">
    <location>
        <begin position="15"/>
        <end position="25"/>
    </location>
</feature>
<gene>
    <name evidence="3" type="ORF">GGX14DRAFT_436049</name>
</gene>
<proteinExistence type="predicted"/>
<keyword evidence="2" id="KW-0472">Membrane</keyword>
<evidence type="ECO:0000256" key="2">
    <source>
        <dbReference type="SAM" id="Phobius"/>
    </source>
</evidence>
<dbReference type="AlphaFoldDB" id="A0AAD6VPW6"/>
<feature type="transmembrane region" description="Helical" evidence="2">
    <location>
        <begin position="47"/>
        <end position="69"/>
    </location>
</feature>
<keyword evidence="2" id="KW-1133">Transmembrane helix</keyword>
<dbReference type="EMBL" id="JARJCW010000011">
    <property type="protein sequence ID" value="KAJ7219407.1"/>
    <property type="molecule type" value="Genomic_DNA"/>
</dbReference>
<evidence type="ECO:0000313" key="3">
    <source>
        <dbReference type="EMBL" id="KAJ7219407.1"/>
    </source>
</evidence>